<gene>
    <name evidence="2" type="ORF">BSZ36_17590</name>
</gene>
<comment type="caution">
    <text evidence="2">The sequence shown here is derived from an EMBL/GenBank/DDBJ whole genome shotgun (WGS) entry which is preliminary data.</text>
</comment>
<protein>
    <submittedName>
        <fullName evidence="2">Uncharacterized protein</fullName>
    </submittedName>
</protein>
<sequence>MAAAAALKRRVVARAPHPVGVSSVRLVPVRAPRPVPSPLRLVLGGRPALDVWAATVPTPALVQRGVFPVWHDVRPGTQRRGVLRWRRGGGGGREAAGTVGLQPASVRRA</sequence>
<dbReference type="Proteomes" id="UP000216446">
    <property type="component" value="Unassembled WGS sequence"/>
</dbReference>
<feature type="region of interest" description="Disordered" evidence="1">
    <location>
        <begin position="83"/>
        <end position="109"/>
    </location>
</feature>
<accession>A0A259TV38</accession>
<keyword evidence="3" id="KW-1185">Reference proteome</keyword>
<evidence type="ECO:0000313" key="3">
    <source>
        <dbReference type="Proteomes" id="UP000216446"/>
    </source>
</evidence>
<evidence type="ECO:0000313" key="2">
    <source>
        <dbReference type="EMBL" id="OZC01487.1"/>
    </source>
</evidence>
<dbReference type="EMBL" id="MQWB01000010">
    <property type="protein sequence ID" value="OZC01487.1"/>
    <property type="molecule type" value="Genomic_DNA"/>
</dbReference>
<reference evidence="2 3" key="1">
    <citation type="submission" date="2016-11" db="EMBL/GenBank/DDBJ databases">
        <title>Study of marine rhodopsin-containing bacteria.</title>
        <authorList>
            <person name="Yoshizawa S."/>
            <person name="Kumagai Y."/>
            <person name="Kogure K."/>
        </authorList>
    </citation>
    <scope>NUCLEOTIDE SEQUENCE [LARGE SCALE GENOMIC DNA]</scope>
    <source>
        <strain evidence="2 3">SG-29</strain>
    </source>
</reference>
<name>A0A259TV38_9BACT</name>
<evidence type="ECO:0000256" key="1">
    <source>
        <dbReference type="SAM" id="MobiDB-lite"/>
    </source>
</evidence>
<proteinExistence type="predicted"/>
<dbReference type="InParanoid" id="A0A259TV38"/>
<dbReference type="AlphaFoldDB" id="A0A259TV38"/>
<organism evidence="2 3">
    <name type="scientific">Rubricoccus marinus</name>
    <dbReference type="NCBI Taxonomy" id="716817"/>
    <lineage>
        <taxon>Bacteria</taxon>
        <taxon>Pseudomonadati</taxon>
        <taxon>Rhodothermota</taxon>
        <taxon>Rhodothermia</taxon>
        <taxon>Rhodothermales</taxon>
        <taxon>Rubricoccaceae</taxon>
        <taxon>Rubricoccus</taxon>
    </lineage>
</organism>